<keyword evidence="8" id="KW-1185">Reference proteome</keyword>
<dbReference type="GO" id="GO:0004252">
    <property type="term" value="F:serine-type endopeptidase activity"/>
    <property type="evidence" value="ECO:0007669"/>
    <property type="project" value="InterPro"/>
</dbReference>
<evidence type="ECO:0000259" key="6">
    <source>
        <dbReference type="Pfam" id="PF00082"/>
    </source>
</evidence>
<dbReference type="InterPro" id="IPR036852">
    <property type="entry name" value="Peptidase_S8/S53_dom_sf"/>
</dbReference>
<reference evidence="7 8" key="1">
    <citation type="journal article" date="2018" name="Nat. Ecol. Evol.">
        <title>Pezizomycetes genomes reveal the molecular basis of ectomycorrhizal truffle lifestyle.</title>
        <authorList>
            <person name="Murat C."/>
            <person name="Payen T."/>
            <person name="Noel B."/>
            <person name="Kuo A."/>
            <person name="Morin E."/>
            <person name="Chen J."/>
            <person name="Kohler A."/>
            <person name="Krizsan K."/>
            <person name="Balestrini R."/>
            <person name="Da Silva C."/>
            <person name="Montanini B."/>
            <person name="Hainaut M."/>
            <person name="Levati E."/>
            <person name="Barry K.W."/>
            <person name="Belfiori B."/>
            <person name="Cichocki N."/>
            <person name="Clum A."/>
            <person name="Dockter R.B."/>
            <person name="Fauchery L."/>
            <person name="Guy J."/>
            <person name="Iotti M."/>
            <person name="Le Tacon F."/>
            <person name="Lindquist E.A."/>
            <person name="Lipzen A."/>
            <person name="Malagnac F."/>
            <person name="Mello A."/>
            <person name="Molinier V."/>
            <person name="Miyauchi S."/>
            <person name="Poulain J."/>
            <person name="Riccioni C."/>
            <person name="Rubini A."/>
            <person name="Sitrit Y."/>
            <person name="Splivallo R."/>
            <person name="Traeger S."/>
            <person name="Wang M."/>
            <person name="Zifcakova L."/>
            <person name="Wipf D."/>
            <person name="Zambonelli A."/>
            <person name="Paolocci F."/>
            <person name="Nowrousian M."/>
            <person name="Ottonello S."/>
            <person name="Baldrian P."/>
            <person name="Spatafora J.W."/>
            <person name="Henrissat B."/>
            <person name="Nagy L.G."/>
            <person name="Aury J.M."/>
            <person name="Wincker P."/>
            <person name="Grigoriev I.V."/>
            <person name="Bonfante P."/>
            <person name="Martin F.M."/>
        </authorList>
    </citation>
    <scope>NUCLEOTIDE SEQUENCE [LARGE SCALE GENOMIC DNA]</scope>
    <source>
        <strain evidence="7 8">RN42</strain>
    </source>
</reference>
<dbReference type="GO" id="GO:0006508">
    <property type="term" value="P:proteolysis"/>
    <property type="evidence" value="ECO:0007669"/>
    <property type="project" value="UniProtKB-KW"/>
</dbReference>
<dbReference type="Gene3D" id="3.40.50.200">
    <property type="entry name" value="Peptidase S8/S53 domain"/>
    <property type="match status" value="1"/>
</dbReference>
<keyword evidence="2" id="KW-0645">Protease</keyword>
<dbReference type="OrthoDB" id="206201at2759"/>
<keyword evidence="3" id="KW-0378">Hydrolase</keyword>
<dbReference type="Proteomes" id="UP000275078">
    <property type="component" value="Unassembled WGS sequence"/>
</dbReference>
<evidence type="ECO:0000256" key="1">
    <source>
        <dbReference type="ARBA" id="ARBA00011073"/>
    </source>
</evidence>
<comment type="similarity">
    <text evidence="1 5">Belongs to the peptidase S8 family.</text>
</comment>
<evidence type="ECO:0000256" key="3">
    <source>
        <dbReference type="ARBA" id="ARBA00022801"/>
    </source>
</evidence>
<feature type="domain" description="Peptidase S8/S53" evidence="6">
    <location>
        <begin position="13"/>
        <end position="131"/>
    </location>
</feature>
<dbReference type="PROSITE" id="PS51892">
    <property type="entry name" value="SUBTILASE"/>
    <property type="match status" value="1"/>
</dbReference>
<protein>
    <submittedName>
        <fullName evidence="7">Subtilisin-like protein</fullName>
    </submittedName>
</protein>
<organism evidence="7 8">
    <name type="scientific">Ascobolus immersus RN42</name>
    <dbReference type="NCBI Taxonomy" id="1160509"/>
    <lineage>
        <taxon>Eukaryota</taxon>
        <taxon>Fungi</taxon>
        <taxon>Dikarya</taxon>
        <taxon>Ascomycota</taxon>
        <taxon>Pezizomycotina</taxon>
        <taxon>Pezizomycetes</taxon>
        <taxon>Pezizales</taxon>
        <taxon>Ascobolaceae</taxon>
        <taxon>Ascobolus</taxon>
    </lineage>
</organism>
<accession>A0A3N4IKF9</accession>
<dbReference type="EMBL" id="ML119657">
    <property type="protein sequence ID" value="RPA84671.1"/>
    <property type="molecule type" value="Genomic_DNA"/>
</dbReference>
<dbReference type="PANTHER" id="PTHR43806">
    <property type="entry name" value="PEPTIDASE S8"/>
    <property type="match status" value="1"/>
</dbReference>
<dbReference type="InterPro" id="IPR000209">
    <property type="entry name" value="Peptidase_S8/S53_dom"/>
</dbReference>
<dbReference type="STRING" id="1160509.A0A3N4IKF9"/>
<evidence type="ECO:0000313" key="7">
    <source>
        <dbReference type="EMBL" id="RPA84671.1"/>
    </source>
</evidence>
<dbReference type="AlphaFoldDB" id="A0A3N4IKF9"/>
<dbReference type="Pfam" id="PF00082">
    <property type="entry name" value="Peptidase_S8"/>
    <property type="match status" value="1"/>
</dbReference>
<sequence>MSFRSGSGSGYEAIAVHVRRLARSGMLCVCSAGNHSLNLDMATFLPAELEETLCVGSVDRVDCLASHSNYGRKVDILAPGVKVRTASVTGGYCLETGTSFACGFVSGIVACELSRENFLTADAIKTRVRNLSRRKGWTLHPLGMRGTTRKIASLGRTNT</sequence>
<name>A0A3N4IKF9_ASCIM</name>
<evidence type="ECO:0000256" key="5">
    <source>
        <dbReference type="PROSITE-ProRule" id="PRU01240"/>
    </source>
</evidence>
<comment type="caution">
    <text evidence="5">Lacks conserved residue(s) required for the propagation of feature annotation.</text>
</comment>
<evidence type="ECO:0000313" key="8">
    <source>
        <dbReference type="Proteomes" id="UP000275078"/>
    </source>
</evidence>
<proteinExistence type="inferred from homology"/>
<dbReference type="InterPro" id="IPR050131">
    <property type="entry name" value="Peptidase_S8_subtilisin-like"/>
</dbReference>
<gene>
    <name evidence="7" type="ORF">BJ508DRAFT_412435</name>
</gene>
<evidence type="ECO:0000256" key="2">
    <source>
        <dbReference type="ARBA" id="ARBA00022670"/>
    </source>
</evidence>
<keyword evidence="4" id="KW-0720">Serine protease</keyword>
<evidence type="ECO:0000256" key="4">
    <source>
        <dbReference type="ARBA" id="ARBA00022825"/>
    </source>
</evidence>
<dbReference type="PANTHER" id="PTHR43806:SF11">
    <property type="entry name" value="CEREVISIN-RELATED"/>
    <property type="match status" value="1"/>
</dbReference>
<dbReference type="SUPFAM" id="SSF52743">
    <property type="entry name" value="Subtilisin-like"/>
    <property type="match status" value="1"/>
</dbReference>